<feature type="region of interest" description="Disordered" evidence="1">
    <location>
        <begin position="1"/>
        <end position="29"/>
    </location>
</feature>
<dbReference type="AlphaFoldDB" id="A0A9W8YTV3"/>
<evidence type="ECO:0000256" key="1">
    <source>
        <dbReference type="SAM" id="MobiDB-lite"/>
    </source>
</evidence>
<feature type="transmembrane region" description="Helical" evidence="2">
    <location>
        <begin position="141"/>
        <end position="162"/>
    </location>
</feature>
<organism evidence="3 4">
    <name type="scientific">Gnomoniopsis smithogilvyi</name>
    <dbReference type="NCBI Taxonomy" id="1191159"/>
    <lineage>
        <taxon>Eukaryota</taxon>
        <taxon>Fungi</taxon>
        <taxon>Dikarya</taxon>
        <taxon>Ascomycota</taxon>
        <taxon>Pezizomycotina</taxon>
        <taxon>Sordariomycetes</taxon>
        <taxon>Sordariomycetidae</taxon>
        <taxon>Diaporthales</taxon>
        <taxon>Gnomoniaceae</taxon>
        <taxon>Gnomoniopsis</taxon>
    </lineage>
</organism>
<accession>A0A9W8YTV3</accession>
<keyword evidence="3" id="KW-0378">Hydrolase</keyword>
<sequence>MVVTITIPPDDSDNNHNRKNQSIAKENKTEKPRNKYLQFLSEQWLVFCFGMATLLAWRWPDFAATGGPIRPEFSILYGSVAIIFLISGLQLSTKKLRANLFNWRLHLIVQGISFIIIPVIWLTIMWIIIAAGDLRTQVVDTSVLIGMLVTSCLPTTIASNIVMTRNAGGDDAAAIIEVVIGNVFGSFLSPGLIYVLIPNRPEFQQWTPAQPSELGEMYGNVAQKLALTVILPLAVGQGVRILFEKQVVWCVTKLYLGKISTLLLCTLVWTTFSNAFKTGAIYTMPKSSILFNIFMNIGLYALFTVICFVMARPPHDLVKRAIASRLATRSVPRCVRNLITPRQMSKEQAIAVCFCGAAKTTGVGIPLVAAMWAEQSDITRAYIAIPVLLYTIEQVFMAQVLVYIFKWYLKRDVHSDLDVESGRTGLYDLDGADERNAVEKGREDFRQAGQRKT</sequence>
<dbReference type="Proteomes" id="UP001140453">
    <property type="component" value="Unassembled WGS sequence"/>
</dbReference>
<feature type="transmembrane region" description="Helical" evidence="2">
    <location>
        <begin position="381"/>
        <end position="405"/>
    </location>
</feature>
<feature type="transmembrane region" description="Helical" evidence="2">
    <location>
        <begin position="36"/>
        <end position="55"/>
    </location>
</feature>
<dbReference type="OrthoDB" id="188035at2759"/>
<keyword evidence="3" id="KW-0418">Kinase</keyword>
<gene>
    <name evidence="3" type="primary">RCH1</name>
    <name evidence="3" type="ORF">N0V93_004975</name>
</gene>
<dbReference type="PANTHER" id="PTHR18640:SF5">
    <property type="entry name" value="SODIUM_BILE ACID COTRANSPORTER 7"/>
    <property type="match status" value="1"/>
</dbReference>
<keyword evidence="3" id="KW-0675">Receptor</keyword>
<dbReference type="EC" id="3.4.25.1" evidence="3"/>
<feature type="transmembrane region" description="Helical" evidence="2">
    <location>
        <begin position="174"/>
        <end position="197"/>
    </location>
</feature>
<evidence type="ECO:0000313" key="3">
    <source>
        <dbReference type="EMBL" id="KAJ4391358.1"/>
    </source>
</evidence>
<keyword evidence="2" id="KW-1133">Transmembrane helix</keyword>
<evidence type="ECO:0000256" key="2">
    <source>
        <dbReference type="SAM" id="Phobius"/>
    </source>
</evidence>
<dbReference type="GO" id="GO:0005886">
    <property type="term" value="C:plasma membrane"/>
    <property type="evidence" value="ECO:0007669"/>
    <property type="project" value="TreeGrafter"/>
</dbReference>
<dbReference type="PANTHER" id="PTHR18640">
    <property type="entry name" value="SOLUTE CARRIER FAMILY 10 MEMBER 7"/>
    <property type="match status" value="1"/>
</dbReference>
<feature type="transmembrane region" description="Helical" evidence="2">
    <location>
        <begin position="289"/>
        <end position="311"/>
    </location>
</feature>
<feature type="transmembrane region" description="Helical" evidence="2">
    <location>
        <begin position="247"/>
        <end position="269"/>
    </location>
</feature>
<dbReference type="Gene3D" id="1.20.1530.20">
    <property type="match status" value="1"/>
</dbReference>
<dbReference type="GO" id="GO:0016787">
    <property type="term" value="F:hydrolase activity"/>
    <property type="evidence" value="ECO:0007669"/>
    <property type="project" value="UniProtKB-KW"/>
</dbReference>
<keyword evidence="4" id="KW-1185">Reference proteome</keyword>
<dbReference type="EMBL" id="JAPEVB010000003">
    <property type="protein sequence ID" value="KAJ4391358.1"/>
    <property type="molecule type" value="Genomic_DNA"/>
</dbReference>
<evidence type="ECO:0000313" key="4">
    <source>
        <dbReference type="Proteomes" id="UP001140453"/>
    </source>
</evidence>
<protein>
    <submittedName>
        <fullName evidence="3">LRR receptor-like serine/threonine-protein kinase RGI2</fullName>
        <ecNumber evidence="3">3.4.25.1</ecNumber>
    </submittedName>
</protein>
<feature type="transmembrane region" description="Helical" evidence="2">
    <location>
        <begin position="349"/>
        <end position="369"/>
    </location>
</feature>
<dbReference type="InterPro" id="IPR038770">
    <property type="entry name" value="Na+/solute_symporter_sf"/>
</dbReference>
<keyword evidence="2" id="KW-0812">Transmembrane</keyword>
<reference evidence="3" key="1">
    <citation type="submission" date="2022-10" db="EMBL/GenBank/DDBJ databases">
        <title>Tapping the CABI collections for fungal endophytes: first genome assemblies for Collariella, Neodidymelliopsis, Ascochyta clinopodiicola, Didymella pomorum, Didymosphaeria variabile, Neocosmospora piperis and Neocucurbitaria cava.</title>
        <authorList>
            <person name="Hill R."/>
        </authorList>
    </citation>
    <scope>NUCLEOTIDE SEQUENCE</scope>
    <source>
        <strain evidence="3">IMI 355082</strain>
    </source>
</reference>
<dbReference type="GO" id="GO:0016301">
    <property type="term" value="F:kinase activity"/>
    <property type="evidence" value="ECO:0007669"/>
    <property type="project" value="UniProtKB-KW"/>
</dbReference>
<keyword evidence="2" id="KW-0472">Membrane</keyword>
<proteinExistence type="predicted"/>
<dbReference type="InterPro" id="IPR016833">
    <property type="entry name" value="Put_Na-Bile_cotransptr"/>
</dbReference>
<feature type="transmembrane region" description="Helical" evidence="2">
    <location>
        <begin position="75"/>
        <end position="93"/>
    </location>
</feature>
<keyword evidence="3" id="KW-0808">Transferase</keyword>
<feature type="transmembrane region" description="Helical" evidence="2">
    <location>
        <begin position="105"/>
        <end position="129"/>
    </location>
</feature>
<comment type="caution">
    <text evidence="3">The sequence shown here is derived from an EMBL/GenBank/DDBJ whole genome shotgun (WGS) entry which is preliminary data.</text>
</comment>
<name>A0A9W8YTV3_9PEZI</name>
<dbReference type="Pfam" id="PF13593">
    <property type="entry name" value="SBF_like"/>
    <property type="match status" value="1"/>
</dbReference>